<evidence type="ECO:0000256" key="2">
    <source>
        <dbReference type="ARBA" id="ARBA00022729"/>
    </source>
</evidence>
<feature type="non-terminal residue" evidence="5">
    <location>
        <position position="155"/>
    </location>
</feature>
<keyword evidence="6" id="KW-1185">Reference proteome</keyword>
<feature type="non-terminal residue" evidence="5">
    <location>
        <position position="1"/>
    </location>
</feature>
<dbReference type="InterPro" id="IPR013783">
    <property type="entry name" value="Ig-like_fold"/>
</dbReference>
<comment type="caution">
    <text evidence="5">The sequence shown here is derived from an EMBL/GenBank/DDBJ whole genome shotgun (WGS) entry which is preliminary data.</text>
</comment>
<dbReference type="Gene3D" id="2.60.40.10">
    <property type="entry name" value="Immunoglobulins"/>
    <property type="match status" value="2"/>
</dbReference>
<dbReference type="Proteomes" id="UP000563107">
    <property type="component" value="Unassembled WGS sequence"/>
</dbReference>
<dbReference type="GO" id="GO:0016020">
    <property type="term" value="C:membrane"/>
    <property type="evidence" value="ECO:0007669"/>
    <property type="project" value="UniProtKB-SubCell"/>
</dbReference>
<sequence>EAPQKKQFLLKISGENYTEYERGRMRFHRRNFSLEILNTSRDDGRLYEYSVNKGQEEEVFQLQLEVFEPVADPSIRILRRELSNGSCSLSLRCTSERGDEVSYTWEGLGTCSGNGSFLNLSYSLRDAAFGCVCSAWNRVSRRNATFRPSQCGSEQ</sequence>
<evidence type="ECO:0000313" key="5">
    <source>
        <dbReference type="EMBL" id="NXT64547.1"/>
    </source>
</evidence>
<accession>A0A7L3EA31</accession>
<dbReference type="InterPro" id="IPR015631">
    <property type="entry name" value="CD2/SLAM_rcpt"/>
</dbReference>
<comment type="subcellular location">
    <subcellularLocation>
        <location evidence="1">Membrane</location>
    </subcellularLocation>
</comment>
<keyword evidence="2" id="KW-0732">Signal</keyword>
<keyword evidence="3" id="KW-0472">Membrane</keyword>
<gene>
    <name evidence="5" type="primary">Slamf1</name>
    <name evidence="5" type="ORF">CHAFRE_R02665</name>
</gene>
<evidence type="ECO:0000256" key="3">
    <source>
        <dbReference type="ARBA" id="ARBA00023136"/>
    </source>
</evidence>
<name>A0A7L3EA31_9PASS</name>
<dbReference type="PANTHER" id="PTHR12080:SF55">
    <property type="entry name" value="LYMPHOCYTE FUNCTION-ASSOCIATED ANTIGEN 3"/>
    <property type="match status" value="1"/>
</dbReference>
<keyword evidence="4" id="KW-0325">Glycoprotein</keyword>
<dbReference type="PANTHER" id="PTHR12080">
    <property type="entry name" value="SIGNALING LYMPHOCYTIC ACTIVATION MOLECULE"/>
    <property type="match status" value="1"/>
</dbReference>
<dbReference type="AlphaFoldDB" id="A0A7L3EA31"/>
<organism evidence="5 6">
    <name type="scientific">Chaetops frenatus</name>
    <name type="common">Rufous rock-jumper</name>
    <dbReference type="NCBI Taxonomy" id="221966"/>
    <lineage>
        <taxon>Eukaryota</taxon>
        <taxon>Metazoa</taxon>
        <taxon>Chordata</taxon>
        <taxon>Craniata</taxon>
        <taxon>Vertebrata</taxon>
        <taxon>Euteleostomi</taxon>
        <taxon>Archelosauria</taxon>
        <taxon>Archosauria</taxon>
        <taxon>Dinosauria</taxon>
        <taxon>Saurischia</taxon>
        <taxon>Theropoda</taxon>
        <taxon>Coelurosauria</taxon>
        <taxon>Aves</taxon>
        <taxon>Neognathae</taxon>
        <taxon>Neoaves</taxon>
        <taxon>Telluraves</taxon>
        <taxon>Australaves</taxon>
        <taxon>Passeriformes</taxon>
        <taxon>Picathartidae</taxon>
        <taxon>Chaetops</taxon>
    </lineage>
</organism>
<protein>
    <submittedName>
        <fullName evidence="5">SLAF1 protein</fullName>
    </submittedName>
</protein>
<proteinExistence type="predicted"/>
<evidence type="ECO:0000313" key="6">
    <source>
        <dbReference type="Proteomes" id="UP000563107"/>
    </source>
</evidence>
<dbReference type="EMBL" id="VZTR01012859">
    <property type="protein sequence ID" value="NXT64547.1"/>
    <property type="molecule type" value="Genomic_DNA"/>
</dbReference>
<reference evidence="5 6" key="1">
    <citation type="submission" date="2019-09" db="EMBL/GenBank/DDBJ databases">
        <title>Bird 10,000 Genomes (B10K) Project - Family phase.</title>
        <authorList>
            <person name="Zhang G."/>
        </authorList>
    </citation>
    <scope>NUCLEOTIDE SEQUENCE [LARGE SCALE GENOMIC DNA]</scope>
    <source>
        <strain evidence="5">B10K-DU-012-41</strain>
    </source>
</reference>
<evidence type="ECO:0000256" key="4">
    <source>
        <dbReference type="ARBA" id="ARBA00023180"/>
    </source>
</evidence>
<evidence type="ECO:0000256" key="1">
    <source>
        <dbReference type="ARBA" id="ARBA00004370"/>
    </source>
</evidence>